<sequence>MQPLRFTFANHHCEDIGYGVPCVFVAAKDDLDSYPMATRDSEAALFDLENAHQELKSDFKVCAADKAVTDPCLAE</sequence>
<keyword evidence="2" id="KW-1185">Reference proteome</keyword>
<evidence type="ECO:0000313" key="2">
    <source>
        <dbReference type="Proteomes" id="UP001056120"/>
    </source>
</evidence>
<reference evidence="1 2" key="2">
    <citation type="journal article" date="2022" name="Mol. Ecol. Resour.">
        <title>The genomes of chicory, endive, great burdock and yacon provide insights into Asteraceae paleo-polyploidization history and plant inulin production.</title>
        <authorList>
            <person name="Fan W."/>
            <person name="Wang S."/>
            <person name="Wang H."/>
            <person name="Wang A."/>
            <person name="Jiang F."/>
            <person name="Liu H."/>
            <person name="Zhao H."/>
            <person name="Xu D."/>
            <person name="Zhang Y."/>
        </authorList>
    </citation>
    <scope>NUCLEOTIDE SEQUENCE [LARGE SCALE GENOMIC DNA]</scope>
    <source>
        <strain evidence="2">cv. Yunnan</strain>
        <tissue evidence="1">Leaves</tissue>
    </source>
</reference>
<dbReference type="Proteomes" id="UP001056120">
    <property type="component" value="Linkage Group LG18"/>
</dbReference>
<comment type="caution">
    <text evidence="1">The sequence shown here is derived from an EMBL/GenBank/DDBJ whole genome shotgun (WGS) entry which is preliminary data.</text>
</comment>
<protein>
    <submittedName>
        <fullName evidence="1">Uncharacterized protein</fullName>
    </submittedName>
</protein>
<reference evidence="2" key="1">
    <citation type="journal article" date="2022" name="Mol. Ecol. Resour.">
        <title>The genomes of chicory, endive, great burdock and yacon provide insights into Asteraceae palaeo-polyploidization history and plant inulin production.</title>
        <authorList>
            <person name="Fan W."/>
            <person name="Wang S."/>
            <person name="Wang H."/>
            <person name="Wang A."/>
            <person name="Jiang F."/>
            <person name="Liu H."/>
            <person name="Zhao H."/>
            <person name="Xu D."/>
            <person name="Zhang Y."/>
        </authorList>
    </citation>
    <scope>NUCLEOTIDE SEQUENCE [LARGE SCALE GENOMIC DNA]</scope>
    <source>
        <strain evidence="2">cv. Yunnan</strain>
    </source>
</reference>
<name>A0ACB9E676_9ASTR</name>
<evidence type="ECO:0000313" key="1">
    <source>
        <dbReference type="EMBL" id="KAI3754350.1"/>
    </source>
</evidence>
<gene>
    <name evidence="1" type="ORF">L1987_54132</name>
</gene>
<accession>A0ACB9E676</accession>
<organism evidence="1 2">
    <name type="scientific">Smallanthus sonchifolius</name>
    <dbReference type="NCBI Taxonomy" id="185202"/>
    <lineage>
        <taxon>Eukaryota</taxon>
        <taxon>Viridiplantae</taxon>
        <taxon>Streptophyta</taxon>
        <taxon>Embryophyta</taxon>
        <taxon>Tracheophyta</taxon>
        <taxon>Spermatophyta</taxon>
        <taxon>Magnoliopsida</taxon>
        <taxon>eudicotyledons</taxon>
        <taxon>Gunneridae</taxon>
        <taxon>Pentapetalae</taxon>
        <taxon>asterids</taxon>
        <taxon>campanulids</taxon>
        <taxon>Asterales</taxon>
        <taxon>Asteraceae</taxon>
        <taxon>Asteroideae</taxon>
        <taxon>Heliantheae alliance</taxon>
        <taxon>Millerieae</taxon>
        <taxon>Smallanthus</taxon>
    </lineage>
</organism>
<proteinExistence type="predicted"/>
<dbReference type="EMBL" id="CM042035">
    <property type="protein sequence ID" value="KAI3754350.1"/>
    <property type="molecule type" value="Genomic_DNA"/>
</dbReference>